<name>A0A4R7JAY2_9ACTN</name>
<feature type="compositionally biased region" description="Basic and acidic residues" evidence="2">
    <location>
        <begin position="1"/>
        <end position="11"/>
    </location>
</feature>
<evidence type="ECO:0000313" key="5">
    <source>
        <dbReference type="EMBL" id="TDT33797.1"/>
    </source>
</evidence>
<keyword evidence="3" id="KW-1133">Transmembrane helix</keyword>
<gene>
    <name evidence="5" type="ORF">CLV29_1428</name>
</gene>
<dbReference type="Proteomes" id="UP000295371">
    <property type="component" value="Unassembled WGS sequence"/>
</dbReference>
<feature type="transmembrane region" description="Helical" evidence="3">
    <location>
        <begin position="36"/>
        <end position="55"/>
    </location>
</feature>
<dbReference type="EMBL" id="SOAW01000001">
    <property type="protein sequence ID" value="TDT33797.1"/>
    <property type="molecule type" value="Genomic_DNA"/>
</dbReference>
<keyword evidence="3" id="KW-0472">Membrane</keyword>
<accession>A0A4R7JAY2</accession>
<dbReference type="SUPFAM" id="SSF101874">
    <property type="entry name" value="YceI-like"/>
    <property type="match status" value="1"/>
</dbReference>
<dbReference type="InterPro" id="IPR036761">
    <property type="entry name" value="TTHA0802/YceI-like_sf"/>
</dbReference>
<keyword evidence="6" id="KW-1185">Reference proteome</keyword>
<feature type="domain" description="Lipid/polyisoprenoid-binding YceI-like" evidence="4">
    <location>
        <begin position="94"/>
        <end position="256"/>
    </location>
</feature>
<organism evidence="5 6">
    <name type="scientific">Naumannella halotolerans</name>
    <dbReference type="NCBI Taxonomy" id="993414"/>
    <lineage>
        <taxon>Bacteria</taxon>
        <taxon>Bacillati</taxon>
        <taxon>Actinomycetota</taxon>
        <taxon>Actinomycetes</taxon>
        <taxon>Propionibacteriales</taxon>
        <taxon>Propionibacteriaceae</taxon>
        <taxon>Naumannella</taxon>
    </lineage>
</organism>
<protein>
    <submittedName>
        <fullName evidence="5">YceI-like domain-containing protein</fullName>
    </submittedName>
</protein>
<feature type="compositionally biased region" description="Basic and acidic residues" evidence="2">
    <location>
        <begin position="20"/>
        <end position="30"/>
    </location>
</feature>
<evidence type="ECO:0000256" key="1">
    <source>
        <dbReference type="ARBA" id="ARBA00008812"/>
    </source>
</evidence>
<comment type="caution">
    <text evidence="5">The sequence shown here is derived from an EMBL/GenBank/DDBJ whole genome shotgun (WGS) entry which is preliminary data.</text>
</comment>
<sequence length="257" mass="27172">MPNENPQHDDEQNNEPTQKVPDDGRSPDKRGGRRKALLIGIPIALIVLIAAAVLVPRIYADSQNAAAPAPLEYTPTAETGSEGADADPATLDGEWSVGDGSGAGYRIEEVLNGADVTVVGRTEEVTGDVTIADGELSAGTVEVDVASITTDSDRRDSYFREQGMNTEEYPTATFEITEPVALTGASSEELQVTGELTMAGQTKELTGTFERTTDGENQVVTGALDVTLSDFGLEAPDLGFVTVEPDGQVEFLLQLAR</sequence>
<dbReference type="Gene3D" id="2.40.128.110">
    <property type="entry name" value="Lipid/polyisoprenoid-binding, YceI-like"/>
    <property type="match status" value="1"/>
</dbReference>
<feature type="region of interest" description="Disordered" evidence="2">
    <location>
        <begin position="70"/>
        <end position="92"/>
    </location>
</feature>
<dbReference type="PANTHER" id="PTHR34406">
    <property type="entry name" value="PROTEIN YCEI"/>
    <property type="match status" value="1"/>
</dbReference>
<dbReference type="PANTHER" id="PTHR34406:SF1">
    <property type="entry name" value="PROTEIN YCEI"/>
    <property type="match status" value="1"/>
</dbReference>
<evidence type="ECO:0000256" key="3">
    <source>
        <dbReference type="SAM" id="Phobius"/>
    </source>
</evidence>
<dbReference type="SMART" id="SM00867">
    <property type="entry name" value="YceI"/>
    <property type="match status" value="1"/>
</dbReference>
<reference evidence="5 6" key="1">
    <citation type="submission" date="2019-03" db="EMBL/GenBank/DDBJ databases">
        <title>Genomic Encyclopedia of Archaeal and Bacterial Type Strains, Phase II (KMG-II): from individual species to whole genera.</title>
        <authorList>
            <person name="Goeker M."/>
        </authorList>
    </citation>
    <scope>NUCLEOTIDE SEQUENCE [LARGE SCALE GENOMIC DNA]</scope>
    <source>
        <strain evidence="5 6">DSM 24323</strain>
    </source>
</reference>
<proteinExistence type="inferred from homology"/>
<feature type="region of interest" description="Disordered" evidence="2">
    <location>
        <begin position="1"/>
        <end position="31"/>
    </location>
</feature>
<dbReference type="Pfam" id="PF04264">
    <property type="entry name" value="YceI"/>
    <property type="match status" value="1"/>
</dbReference>
<keyword evidence="3" id="KW-0812">Transmembrane</keyword>
<evidence type="ECO:0000259" key="4">
    <source>
        <dbReference type="SMART" id="SM00867"/>
    </source>
</evidence>
<comment type="similarity">
    <text evidence="1">Belongs to the UPF0312 family.</text>
</comment>
<evidence type="ECO:0000256" key="2">
    <source>
        <dbReference type="SAM" id="MobiDB-lite"/>
    </source>
</evidence>
<dbReference type="InterPro" id="IPR007372">
    <property type="entry name" value="Lipid/polyisoprenoid-bd_YceI"/>
</dbReference>
<dbReference type="AlphaFoldDB" id="A0A4R7JAY2"/>
<evidence type="ECO:0000313" key="6">
    <source>
        <dbReference type="Proteomes" id="UP000295371"/>
    </source>
</evidence>